<dbReference type="InParanoid" id="A0A1D6FD34"/>
<sequence>MGIDAPPPKSGCDGRYTWEGLGVVVEGQLDPAPPTIDPNYEVVKEGGAVDDEVAREVVVEEVKISKVAESKDDIARGPCLLPQLAVLSTVDHPQVAVNSHTRASSHRKVHMVSPLFLNLTMFVRMNLRVRC</sequence>
<organism evidence="1">
    <name type="scientific">Zea mays</name>
    <name type="common">Maize</name>
    <dbReference type="NCBI Taxonomy" id="4577"/>
    <lineage>
        <taxon>Eukaryota</taxon>
        <taxon>Viridiplantae</taxon>
        <taxon>Streptophyta</taxon>
        <taxon>Embryophyta</taxon>
        <taxon>Tracheophyta</taxon>
        <taxon>Spermatophyta</taxon>
        <taxon>Magnoliopsida</taxon>
        <taxon>Liliopsida</taxon>
        <taxon>Poales</taxon>
        <taxon>Poaceae</taxon>
        <taxon>PACMAD clade</taxon>
        <taxon>Panicoideae</taxon>
        <taxon>Andropogonodae</taxon>
        <taxon>Andropogoneae</taxon>
        <taxon>Tripsacinae</taxon>
        <taxon>Zea</taxon>
    </lineage>
</organism>
<proteinExistence type="predicted"/>
<accession>A0A1D6FD34</accession>
<reference evidence="1" key="1">
    <citation type="submission" date="2015-12" db="EMBL/GenBank/DDBJ databases">
        <title>Update maize B73 reference genome by single molecule sequencing technologies.</title>
        <authorList>
            <consortium name="Maize Genome Sequencing Project"/>
            <person name="Ware D."/>
        </authorList>
    </citation>
    <scope>NUCLEOTIDE SEQUENCE</scope>
    <source>
        <tissue evidence="1">Seedling</tissue>
    </source>
</reference>
<evidence type="ECO:0000313" key="1">
    <source>
        <dbReference type="EMBL" id="AQK89934.1"/>
    </source>
</evidence>
<gene>
    <name evidence="1" type="ORF">ZEAMMB73_Zm00001d008473</name>
</gene>
<dbReference type="AlphaFoldDB" id="A0A1D6FD34"/>
<name>A0A1D6FD34_MAIZE</name>
<dbReference type="EMBL" id="CM000784">
    <property type="protein sequence ID" value="AQK89934.1"/>
    <property type="molecule type" value="Genomic_DNA"/>
</dbReference>
<protein>
    <submittedName>
        <fullName evidence="1">AT3g10020/T22K18_16-like protein</fullName>
    </submittedName>
</protein>